<dbReference type="PANTHER" id="PTHR43033:SF1">
    <property type="entry name" value="TRNA(ILE)-LYSIDINE SYNTHASE-RELATED"/>
    <property type="match status" value="1"/>
</dbReference>
<name>A0A7V8RAB9_9SPHN</name>
<dbReference type="CDD" id="cd01992">
    <property type="entry name" value="TilS_N"/>
    <property type="match status" value="1"/>
</dbReference>
<keyword evidence="1 6" id="KW-0436">Ligase</keyword>
<evidence type="ECO:0000313" key="9">
    <source>
        <dbReference type="EMBL" id="MBA1372792.1"/>
    </source>
</evidence>
<dbReference type="SUPFAM" id="SSF52402">
    <property type="entry name" value="Adenine nucleotide alpha hydrolases-like"/>
    <property type="match status" value="1"/>
</dbReference>
<feature type="region of interest" description="Disordered" evidence="7">
    <location>
        <begin position="304"/>
        <end position="324"/>
    </location>
</feature>
<evidence type="ECO:0000256" key="7">
    <source>
        <dbReference type="SAM" id="MobiDB-lite"/>
    </source>
</evidence>
<feature type="domain" description="tRNA(Ile)-lysidine/2-thiocytidine synthase N-terminal" evidence="8">
    <location>
        <begin position="27"/>
        <end position="197"/>
    </location>
</feature>
<dbReference type="GO" id="GO:0005524">
    <property type="term" value="F:ATP binding"/>
    <property type="evidence" value="ECO:0007669"/>
    <property type="project" value="UniProtKB-UniRule"/>
</dbReference>
<gene>
    <name evidence="6 9" type="primary">tilS</name>
    <name evidence="9" type="ORF">FG486_00430</name>
</gene>
<keyword evidence="2 6" id="KW-0819">tRNA processing</keyword>
<sequence>MPDASDADLNRVSAALTALTGDSKAHLLLAVSGGPDSMALTDLVRRGWPGPVSAATVDHGLRPESADEAEMVARFCASTGMTHAVLRPDQPITGSLQSAARAARYALLAAHADAIGAAFIVTAHHADDQLETMLMRLARGSGVDGLAGVRARNGRIVRPLLGFRKTELVAHCERNVIGFVEDPSNANADFDRVRMRRALQDFEGIDPRMAVRSAHALAQAGEALDWIAAREADGVLVADRQGVRLVETGYPPALLRRLLQIALRRVQSDIDMRGPALDRLLDTLAGGGQGMIGDVLCGPAADGRGWHLRPAPPRGASTKGSAPE</sequence>
<comment type="caution">
    <text evidence="9">The sequence shown here is derived from an EMBL/GenBank/DDBJ whole genome shotgun (WGS) entry which is preliminary data.</text>
</comment>
<dbReference type="InterPro" id="IPR011063">
    <property type="entry name" value="TilS/TtcA_N"/>
</dbReference>
<dbReference type="AlphaFoldDB" id="A0A7V8RAB9"/>
<dbReference type="PANTHER" id="PTHR43033">
    <property type="entry name" value="TRNA(ILE)-LYSIDINE SYNTHASE-RELATED"/>
    <property type="match status" value="1"/>
</dbReference>
<reference evidence="9 10" key="1">
    <citation type="journal article" date="1994" name="Int. J. Syst. Bacteriol.">
        <title>Phylogenetic positions of novel aerobic, bacteriochlorophyll a-containing bacteria and description of Roseococcus thiosulfatophilus gen. nov., sp. nov., Erythromicrobium ramosum gen. nov., sp. nov., and Erythrobacter litoralis sp. nov.</title>
        <authorList>
            <person name="Yurkov V."/>
            <person name="Stackebrandt E."/>
            <person name="Holmes A."/>
            <person name="Fuerst J.A."/>
            <person name="Hugenholtz P."/>
            <person name="Golecki J."/>
            <person name="Gad'on N."/>
            <person name="Gorlenko V.M."/>
            <person name="Kompantseva E.I."/>
            <person name="Drews G."/>
        </authorList>
    </citation>
    <scope>NUCLEOTIDE SEQUENCE [LARGE SCALE GENOMIC DNA]</scope>
    <source>
        <strain evidence="9 10">KR-99</strain>
    </source>
</reference>
<dbReference type="Pfam" id="PF01171">
    <property type="entry name" value="ATP_bind_3"/>
    <property type="match status" value="1"/>
</dbReference>
<keyword evidence="3 6" id="KW-0547">Nucleotide-binding</keyword>
<dbReference type="EMBL" id="VDES01000001">
    <property type="protein sequence ID" value="MBA1372792.1"/>
    <property type="molecule type" value="Genomic_DNA"/>
</dbReference>
<feature type="binding site" evidence="6">
    <location>
        <begin position="32"/>
        <end position="37"/>
    </location>
    <ligand>
        <name>ATP</name>
        <dbReference type="ChEBI" id="CHEBI:30616"/>
    </ligand>
</feature>
<evidence type="ECO:0000256" key="3">
    <source>
        <dbReference type="ARBA" id="ARBA00022741"/>
    </source>
</evidence>
<comment type="subcellular location">
    <subcellularLocation>
        <location evidence="6">Cytoplasm</location>
    </subcellularLocation>
</comment>
<dbReference type="EC" id="6.3.4.19" evidence="6"/>
<proteinExistence type="inferred from homology"/>
<evidence type="ECO:0000256" key="2">
    <source>
        <dbReference type="ARBA" id="ARBA00022694"/>
    </source>
</evidence>
<keyword evidence="10" id="KW-1185">Reference proteome</keyword>
<comment type="function">
    <text evidence="6">Ligates lysine onto the cytidine present at position 34 of the AUA codon-specific tRNA(Ile) that contains the anticodon CAU, in an ATP-dependent manner. Cytidine is converted to lysidine, thus changing the amino acid specificity of the tRNA from methionine to isoleucine.</text>
</comment>
<dbReference type="Proteomes" id="UP000589292">
    <property type="component" value="Unassembled WGS sequence"/>
</dbReference>
<organism evidence="9 10">
    <name type="scientific">Sphingomonas ursincola</name>
    <dbReference type="NCBI Taxonomy" id="56361"/>
    <lineage>
        <taxon>Bacteria</taxon>
        <taxon>Pseudomonadati</taxon>
        <taxon>Pseudomonadota</taxon>
        <taxon>Alphaproteobacteria</taxon>
        <taxon>Sphingomonadales</taxon>
        <taxon>Sphingomonadaceae</taxon>
        <taxon>Sphingomonas</taxon>
    </lineage>
</organism>
<evidence type="ECO:0000313" key="10">
    <source>
        <dbReference type="Proteomes" id="UP000589292"/>
    </source>
</evidence>
<evidence type="ECO:0000259" key="8">
    <source>
        <dbReference type="Pfam" id="PF01171"/>
    </source>
</evidence>
<keyword evidence="6" id="KW-0963">Cytoplasm</keyword>
<evidence type="ECO:0000256" key="1">
    <source>
        <dbReference type="ARBA" id="ARBA00022598"/>
    </source>
</evidence>
<dbReference type="NCBIfam" id="TIGR02432">
    <property type="entry name" value="lysidine_TilS_N"/>
    <property type="match status" value="1"/>
</dbReference>
<evidence type="ECO:0000256" key="6">
    <source>
        <dbReference type="HAMAP-Rule" id="MF_01161"/>
    </source>
</evidence>
<dbReference type="GO" id="GO:0005737">
    <property type="term" value="C:cytoplasm"/>
    <property type="evidence" value="ECO:0007669"/>
    <property type="project" value="UniProtKB-SubCell"/>
</dbReference>
<evidence type="ECO:0000256" key="5">
    <source>
        <dbReference type="ARBA" id="ARBA00048539"/>
    </source>
</evidence>
<keyword evidence="4 6" id="KW-0067">ATP-binding</keyword>
<dbReference type="GO" id="GO:0032267">
    <property type="term" value="F:tRNA(Ile)-lysidine synthase activity"/>
    <property type="evidence" value="ECO:0007669"/>
    <property type="project" value="UniProtKB-EC"/>
</dbReference>
<evidence type="ECO:0000256" key="4">
    <source>
        <dbReference type="ARBA" id="ARBA00022840"/>
    </source>
</evidence>
<dbReference type="InterPro" id="IPR012795">
    <property type="entry name" value="tRNA_Ile_lys_synt_N"/>
</dbReference>
<comment type="domain">
    <text evidence="6">The N-terminal region contains the highly conserved SGGXDS motif, predicted to be a P-loop motif involved in ATP binding.</text>
</comment>
<accession>A0A7V8RAB9</accession>
<protein>
    <recommendedName>
        <fullName evidence="6">tRNA(Ile)-lysidine synthase</fullName>
        <ecNumber evidence="6">6.3.4.19</ecNumber>
    </recommendedName>
    <alternativeName>
        <fullName evidence="6">tRNA(Ile)-2-lysyl-cytidine synthase</fullName>
    </alternativeName>
    <alternativeName>
        <fullName evidence="6">tRNA(Ile)-lysidine synthetase</fullName>
    </alternativeName>
</protein>
<comment type="catalytic activity">
    <reaction evidence="5 6">
        <text>cytidine(34) in tRNA(Ile2) + L-lysine + ATP = lysidine(34) in tRNA(Ile2) + AMP + diphosphate + H(+)</text>
        <dbReference type="Rhea" id="RHEA:43744"/>
        <dbReference type="Rhea" id="RHEA-COMP:10625"/>
        <dbReference type="Rhea" id="RHEA-COMP:10670"/>
        <dbReference type="ChEBI" id="CHEBI:15378"/>
        <dbReference type="ChEBI" id="CHEBI:30616"/>
        <dbReference type="ChEBI" id="CHEBI:32551"/>
        <dbReference type="ChEBI" id="CHEBI:33019"/>
        <dbReference type="ChEBI" id="CHEBI:82748"/>
        <dbReference type="ChEBI" id="CHEBI:83665"/>
        <dbReference type="ChEBI" id="CHEBI:456215"/>
        <dbReference type="EC" id="6.3.4.19"/>
    </reaction>
</comment>
<dbReference type="HAMAP" id="MF_01161">
    <property type="entry name" value="tRNA_Ile_lys_synt"/>
    <property type="match status" value="1"/>
</dbReference>
<comment type="similarity">
    <text evidence="6">Belongs to the tRNA(Ile)-lysidine synthase family.</text>
</comment>
<dbReference type="Gene3D" id="3.40.50.620">
    <property type="entry name" value="HUPs"/>
    <property type="match status" value="1"/>
</dbReference>
<dbReference type="InterPro" id="IPR012094">
    <property type="entry name" value="tRNA_Ile_lys_synt"/>
</dbReference>
<dbReference type="GO" id="GO:0006400">
    <property type="term" value="P:tRNA modification"/>
    <property type="evidence" value="ECO:0007669"/>
    <property type="project" value="UniProtKB-UniRule"/>
</dbReference>
<dbReference type="InterPro" id="IPR014729">
    <property type="entry name" value="Rossmann-like_a/b/a_fold"/>
</dbReference>
<dbReference type="RefSeq" id="WP_181266028.1">
    <property type="nucleotide sequence ID" value="NZ_BAAAGB010000002.1"/>
</dbReference>